<name>A0AAV6VFS4_9ARAC</name>
<dbReference type="Proteomes" id="UP000827092">
    <property type="component" value="Unassembled WGS sequence"/>
</dbReference>
<feature type="compositionally biased region" description="Basic and acidic residues" evidence="1">
    <location>
        <begin position="7"/>
        <end position="19"/>
    </location>
</feature>
<gene>
    <name evidence="2" type="ORF">JTE90_013235</name>
</gene>
<reference evidence="2 3" key="1">
    <citation type="journal article" date="2022" name="Nat. Ecol. Evol.">
        <title>A masculinizing supergene underlies an exaggerated male reproductive morph in a spider.</title>
        <authorList>
            <person name="Hendrickx F."/>
            <person name="De Corte Z."/>
            <person name="Sonet G."/>
            <person name="Van Belleghem S.M."/>
            <person name="Kostlbacher S."/>
            <person name="Vangestel C."/>
        </authorList>
    </citation>
    <scope>NUCLEOTIDE SEQUENCE [LARGE SCALE GENOMIC DNA]</scope>
    <source>
        <strain evidence="2">W744_W776</strain>
    </source>
</reference>
<organism evidence="2 3">
    <name type="scientific">Oedothorax gibbosus</name>
    <dbReference type="NCBI Taxonomy" id="931172"/>
    <lineage>
        <taxon>Eukaryota</taxon>
        <taxon>Metazoa</taxon>
        <taxon>Ecdysozoa</taxon>
        <taxon>Arthropoda</taxon>
        <taxon>Chelicerata</taxon>
        <taxon>Arachnida</taxon>
        <taxon>Araneae</taxon>
        <taxon>Araneomorphae</taxon>
        <taxon>Entelegynae</taxon>
        <taxon>Araneoidea</taxon>
        <taxon>Linyphiidae</taxon>
        <taxon>Erigoninae</taxon>
        <taxon>Oedothorax</taxon>
    </lineage>
</organism>
<proteinExistence type="predicted"/>
<evidence type="ECO:0000313" key="3">
    <source>
        <dbReference type="Proteomes" id="UP000827092"/>
    </source>
</evidence>
<evidence type="ECO:0000313" key="2">
    <source>
        <dbReference type="EMBL" id="KAG8194478.1"/>
    </source>
</evidence>
<feature type="compositionally biased region" description="Basic and acidic residues" evidence="1">
    <location>
        <begin position="31"/>
        <end position="41"/>
    </location>
</feature>
<feature type="region of interest" description="Disordered" evidence="1">
    <location>
        <begin position="1"/>
        <end position="71"/>
    </location>
</feature>
<comment type="caution">
    <text evidence="2">The sequence shown here is derived from an EMBL/GenBank/DDBJ whole genome shotgun (WGS) entry which is preliminary data.</text>
</comment>
<dbReference type="AlphaFoldDB" id="A0AAV6VFS4"/>
<dbReference type="EMBL" id="JAFNEN010000102">
    <property type="protein sequence ID" value="KAG8194478.1"/>
    <property type="molecule type" value="Genomic_DNA"/>
</dbReference>
<keyword evidence="3" id="KW-1185">Reference proteome</keyword>
<sequence length="71" mass="7879">MFTNLGRGDDCVGRKHDTDQVPQINNNNNNENRDLHPEDPSSSHARGTKRHTRKQPSTVINGTLRDGGTVT</sequence>
<protein>
    <submittedName>
        <fullName evidence="2">Uncharacterized protein</fullName>
    </submittedName>
</protein>
<accession>A0AAV6VFS4</accession>
<evidence type="ECO:0000256" key="1">
    <source>
        <dbReference type="SAM" id="MobiDB-lite"/>
    </source>
</evidence>